<accession>A0A1V9YUP1</accession>
<dbReference type="STRING" id="1202772.A0A1V9YUP1"/>
<evidence type="ECO:0000256" key="7">
    <source>
        <dbReference type="SAM" id="MobiDB-lite"/>
    </source>
</evidence>
<keyword evidence="5 6" id="KW-0009">Actin-binding</keyword>
<comment type="caution">
    <text evidence="6">Lacks conserved residue(s) required for the propagation of feature annotation.</text>
</comment>
<dbReference type="InterPro" id="IPR027417">
    <property type="entry name" value="P-loop_NTPase"/>
</dbReference>
<feature type="compositionally biased region" description="Basic and acidic residues" evidence="7">
    <location>
        <begin position="16"/>
        <end position="29"/>
    </location>
</feature>
<dbReference type="GO" id="GO:0005737">
    <property type="term" value="C:cytoplasm"/>
    <property type="evidence" value="ECO:0007669"/>
    <property type="project" value="TreeGrafter"/>
</dbReference>
<feature type="region of interest" description="Disordered" evidence="7">
    <location>
        <begin position="1"/>
        <end position="29"/>
    </location>
</feature>
<dbReference type="Proteomes" id="UP000243579">
    <property type="component" value="Unassembled WGS sequence"/>
</dbReference>
<dbReference type="PROSITE" id="PS51456">
    <property type="entry name" value="MYOSIN_MOTOR"/>
    <property type="match status" value="1"/>
</dbReference>
<evidence type="ECO:0000256" key="4">
    <source>
        <dbReference type="ARBA" id="ARBA00023175"/>
    </source>
</evidence>
<keyword evidence="10" id="KW-1185">Reference proteome</keyword>
<sequence length="769" mass="84015">EPTPVAPSRRVSSADVTRRPPLHPDRRLSFDSAPSAIVSGMRPFFASRTQQASFQFVVGHFAGKVMYDLDAFMQKNQDALPAEAVVLCQGSTSSIVQALLTPPVKKGAKAKLARAPSALRTASVSAQFRSQLDELIAVIGSTQARYIRCVKSNDAGQPRLLHKPRVVQQLRSGGVLEAVRIARAGYAVREDHDHFVDAFGFLVPSPKKKRSTLGGHGDRKQRCEHVVAAALLALEAPDAALATTVLTGGKYTRADLQDACGRAGFQLGYSKIFFRKEVHNQLRWLRRQKLTASSLTLQRLWRGHVARVDAGRRRDAIAAVQRWAKAALATKRHRAAGATIIQAAFRRHAAQRKFATLRRGTAACQRFWRSRRVWLAARAERDARRAAEAASAEGQRRAQLLALQRDREAMEAAARAERAALAAERDRQRQADAAARREWEREQAAQREALEKERQALRDDLEKERRLRDAAVVSRPKTPRAASPRHQPSPPLAAGDMGHALRALGIAPPSAANGEVADNYAQCLQALSVVVEQPMVIQALTQILQVPPPVVDVAPPAKASSVEAVDVIKPTPVLTPEMVEVDLVEPAAAAPDNTLLPAALEPLHPVLDTVKEVYDYSMSYGVVRFLVTKIQDKATSRLSTILTNPTVQTALLTAHSLTATAWHAACEYYPLATQVSSDLERLRAAVLSRACVPLSAAAMPLDEMLVHSPEVRHSLIELALEQEARIKELEAAVAENASFFNQMASAMAHRPQRALPGPDLPAALTVPRE</sequence>
<dbReference type="EMBL" id="JNBR01000792">
    <property type="protein sequence ID" value="OQR89544.1"/>
    <property type="molecule type" value="Genomic_DNA"/>
</dbReference>
<organism evidence="9 10">
    <name type="scientific">Achlya hypogyna</name>
    <name type="common">Oomycete</name>
    <name type="synonym">Protoachlya hypogyna</name>
    <dbReference type="NCBI Taxonomy" id="1202772"/>
    <lineage>
        <taxon>Eukaryota</taxon>
        <taxon>Sar</taxon>
        <taxon>Stramenopiles</taxon>
        <taxon>Oomycota</taxon>
        <taxon>Saprolegniomycetes</taxon>
        <taxon>Saprolegniales</taxon>
        <taxon>Achlyaceae</taxon>
        <taxon>Achlya</taxon>
    </lineage>
</organism>
<evidence type="ECO:0000256" key="6">
    <source>
        <dbReference type="PROSITE-ProRule" id="PRU00782"/>
    </source>
</evidence>
<dbReference type="PANTHER" id="PTHR13140:SF845">
    <property type="entry name" value="MYOSIN-LIKE PROTEIN"/>
    <property type="match status" value="1"/>
</dbReference>
<evidence type="ECO:0000256" key="2">
    <source>
        <dbReference type="ARBA" id="ARBA00022840"/>
    </source>
</evidence>
<dbReference type="SUPFAM" id="SSF52540">
    <property type="entry name" value="P-loop containing nucleoside triphosphate hydrolases"/>
    <property type="match status" value="1"/>
</dbReference>
<keyword evidence="2" id="KW-0067">ATP-binding</keyword>
<evidence type="ECO:0000256" key="1">
    <source>
        <dbReference type="ARBA" id="ARBA00022741"/>
    </source>
</evidence>
<dbReference type="GO" id="GO:0016020">
    <property type="term" value="C:membrane"/>
    <property type="evidence" value="ECO:0007669"/>
    <property type="project" value="TreeGrafter"/>
</dbReference>
<feature type="region of interest" description="Actin-binding" evidence="6">
    <location>
        <begin position="132"/>
        <end position="154"/>
    </location>
</feature>
<dbReference type="GO" id="GO:0007015">
    <property type="term" value="P:actin filament organization"/>
    <property type="evidence" value="ECO:0007669"/>
    <property type="project" value="TreeGrafter"/>
</dbReference>
<protein>
    <submittedName>
        <fullName evidence="9">Myosin-like protein</fullName>
    </submittedName>
</protein>
<feature type="compositionally biased region" description="Basic and acidic residues" evidence="7">
    <location>
        <begin position="456"/>
        <end position="469"/>
    </location>
</feature>
<gene>
    <name evidence="9" type="ORF">ACHHYP_06223</name>
</gene>
<name>A0A1V9YUP1_ACHHY</name>
<feature type="non-terminal residue" evidence="9">
    <location>
        <position position="1"/>
    </location>
</feature>
<dbReference type="InterPro" id="IPR036961">
    <property type="entry name" value="Kinesin_motor_dom_sf"/>
</dbReference>
<dbReference type="PANTHER" id="PTHR13140">
    <property type="entry name" value="MYOSIN"/>
    <property type="match status" value="1"/>
</dbReference>
<dbReference type="SMART" id="SM00242">
    <property type="entry name" value="MYSc"/>
    <property type="match status" value="1"/>
</dbReference>
<evidence type="ECO:0000256" key="3">
    <source>
        <dbReference type="ARBA" id="ARBA00023123"/>
    </source>
</evidence>
<evidence type="ECO:0000259" key="8">
    <source>
        <dbReference type="PROSITE" id="PS51456"/>
    </source>
</evidence>
<dbReference type="OrthoDB" id="6108017at2759"/>
<dbReference type="Gene3D" id="3.40.850.10">
    <property type="entry name" value="Kinesin motor domain"/>
    <property type="match status" value="1"/>
</dbReference>
<dbReference type="GO" id="GO:0005524">
    <property type="term" value="F:ATP binding"/>
    <property type="evidence" value="ECO:0007669"/>
    <property type="project" value="UniProtKB-KW"/>
</dbReference>
<evidence type="ECO:0000313" key="10">
    <source>
        <dbReference type="Proteomes" id="UP000243579"/>
    </source>
</evidence>
<proteinExistence type="inferred from homology"/>
<feature type="domain" description="Myosin motor" evidence="8">
    <location>
        <begin position="1"/>
        <end position="287"/>
    </location>
</feature>
<comment type="similarity">
    <text evidence="6">Belongs to the TRAFAC class myosin-kinesin ATPase superfamily. Myosin family.</text>
</comment>
<feature type="region of interest" description="Disordered" evidence="7">
    <location>
        <begin position="456"/>
        <end position="496"/>
    </location>
</feature>
<dbReference type="GO" id="GO:0016459">
    <property type="term" value="C:myosin complex"/>
    <property type="evidence" value="ECO:0007669"/>
    <property type="project" value="UniProtKB-KW"/>
</dbReference>
<dbReference type="Pfam" id="PF00063">
    <property type="entry name" value="Myosin_head"/>
    <property type="match status" value="1"/>
</dbReference>
<comment type="caution">
    <text evidence="9">The sequence shown here is derived from an EMBL/GenBank/DDBJ whole genome shotgun (WGS) entry which is preliminary data.</text>
</comment>
<dbReference type="InterPro" id="IPR001609">
    <property type="entry name" value="Myosin_head_motor_dom-like"/>
</dbReference>
<reference evidence="9 10" key="1">
    <citation type="journal article" date="2014" name="Genome Biol. Evol.">
        <title>The secreted proteins of Achlya hypogyna and Thraustotheca clavata identify the ancestral oomycete secretome and reveal gene acquisitions by horizontal gene transfer.</title>
        <authorList>
            <person name="Misner I."/>
            <person name="Blouin N."/>
            <person name="Leonard G."/>
            <person name="Richards T.A."/>
            <person name="Lane C.E."/>
        </authorList>
    </citation>
    <scope>NUCLEOTIDE SEQUENCE [LARGE SCALE GENOMIC DNA]</scope>
    <source>
        <strain evidence="9 10">ATCC 48635</strain>
    </source>
</reference>
<dbReference type="GO" id="GO:0051015">
    <property type="term" value="F:actin filament binding"/>
    <property type="evidence" value="ECO:0007669"/>
    <property type="project" value="TreeGrafter"/>
</dbReference>
<dbReference type="InterPro" id="IPR000048">
    <property type="entry name" value="IQ_motif_EF-hand-BS"/>
</dbReference>
<evidence type="ECO:0000256" key="5">
    <source>
        <dbReference type="ARBA" id="ARBA00023203"/>
    </source>
</evidence>
<dbReference type="Gene3D" id="1.20.58.530">
    <property type="match status" value="1"/>
</dbReference>
<keyword evidence="1" id="KW-0547">Nucleotide-binding</keyword>
<dbReference type="AlphaFoldDB" id="A0A1V9YUP1"/>
<dbReference type="GO" id="GO:0000146">
    <property type="term" value="F:microfilament motor activity"/>
    <property type="evidence" value="ECO:0007669"/>
    <property type="project" value="TreeGrafter"/>
</dbReference>
<evidence type="ECO:0000313" key="9">
    <source>
        <dbReference type="EMBL" id="OQR89544.1"/>
    </source>
</evidence>
<dbReference type="Gene3D" id="1.20.5.4820">
    <property type="match status" value="1"/>
</dbReference>
<keyword evidence="4" id="KW-0505">Motor protein</keyword>
<keyword evidence="3 6" id="KW-0518">Myosin</keyword>
<dbReference type="Gene3D" id="1.20.120.720">
    <property type="entry name" value="Myosin VI head, motor domain, U50 subdomain"/>
    <property type="match status" value="1"/>
</dbReference>
<dbReference type="SMART" id="SM00015">
    <property type="entry name" value="IQ"/>
    <property type="match status" value="2"/>
</dbReference>
<dbReference type="PROSITE" id="PS50096">
    <property type="entry name" value="IQ"/>
    <property type="match status" value="2"/>
</dbReference>